<dbReference type="Gene3D" id="3.90.1530.10">
    <property type="entry name" value="Conserved hypothetical protein from pyrococcus furiosus pfu- 392566-001, ParB domain"/>
    <property type="match status" value="1"/>
</dbReference>
<dbReference type="InterPro" id="IPR036086">
    <property type="entry name" value="ParB/Sulfiredoxin_sf"/>
</dbReference>
<keyword evidence="1" id="KW-0489">Methyltransferase</keyword>
<dbReference type="GO" id="GO:0008170">
    <property type="term" value="F:N-methyltransferase activity"/>
    <property type="evidence" value="ECO:0007669"/>
    <property type="project" value="InterPro"/>
</dbReference>
<dbReference type="Gene3D" id="3.40.50.150">
    <property type="entry name" value="Vaccinia Virus protein VP39"/>
    <property type="match status" value="1"/>
</dbReference>
<dbReference type="InterPro" id="IPR015840">
    <property type="entry name" value="DNA_MeTrfase_ParB"/>
</dbReference>
<feature type="domain" description="ParB-like N-terminal" evidence="4">
    <location>
        <begin position="1"/>
        <end position="72"/>
    </location>
</feature>
<evidence type="ECO:0000256" key="3">
    <source>
        <dbReference type="SAM" id="MobiDB-lite"/>
    </source>
</evidence>
<dbReference type="InterPro" id="IPR029063">
    <property type="entry name" value="SAM-dependent_MTases_sf"/>
</dbReference>
<dbReference type="GO" id="GO:0005737">
    <property type="term" value="C:cytoplasm"/>
    <property type="evidence" value="ECO:0007669"/>
    <property type="project" value="TreeGrafter"/>
</dbReference>
<dbReference type="InterPro" id="IPR003115">
    <property type="entry name" value="ParB_N"/>
</dbReference>
<reference evidence="5" key="1">
    <citation type="journal article" date="2015" name="Nature">
        <title>Complex archaea that bridge the gap between prokaryotes and eukaryotes.</title>
        <authorList>
            <person name="Spang A."/>
            <person name="Saw J.H."/>
            <person name="Jorgensen S.L."/>
            <person name="Zaremba-Niedzwiedzka K."/>
            <person name="Martijn J."/>
            <person name="Lind A.E."/>
            <person name="van Eijk R."/>
            <person name="Schleper C."/>
            <person name="Guy L."/>
            <person name="Ettema T.J."/>
        </authorList>
    </citation>
    <scope>NUCLEOTIDE SEQUENCE</scope>
</reference>
<evidence type="ECO:0000256" key="1">
    <source>
        <dbReference type="ARBA" id="ARBA00022603"/>
    </source>
</evidence>
<dbReference type="GO" id="GO:0003677">
    <property type="term" value="F:DNA binding"/>
    <property type="evidence" value="ECO:0007669"/>
    <property type="project" value="InterPro"/>
</dbReference>
<sequence>VKHSKKQIELLAKSIEEFGWTVPIIIDQKNEVIAGHARLQAAEHLGMKTVPVIVISDLTRAQVRAYRIADNRLAQLAPWLDDLLELEFKALDAAGFNLDLTGFGIDDQTRFLGKLEFVDDAVADPPKRPKTKLGDLYHLGDHRLLCGDATNEKDVGHLLNGSRPHLMVTDPPYGVQYDASWRSEAAKRGGKAKGTFGSAARAEGKVKNDDSAAWGAAWALFPGDVAYVWHGGNNAHIVAQSIEQSGFDIRSQIIWAKNNIVIGRGHYHWQHEPCWYAVREGKKGHWSGSRKQSTVWDIDKPMKSETGHSTQKPVECMARPMLNNSKKGDLVYDPFMGSGTSIVAAETTDRICYGMEIDPGYCDVAVSRWEKLTGRKARKHGSKAKKRKAKKRA</sequence>
<dbReference type="InterPro" id="IPR001091">
    <property type="entry name" value="RM_Methyltransferase"/>
</dbReference>
<organism evidence="5">
    <name type="scientific">marine sediment metagenome</name>
    <dbReference type="NCBI Taxonomy" id="412755"/>
    <lineage>
        <taxon>unclassified sequences</taxon>
        <taxon>metagenomes</taxon>
        <taxon>ecological metagenomes</taxon>
    </lineage>
</organism>
<feature type="compositionally biased region" description="Basic residues" evidence="3">
    <location>
        <begin position="374"/>
        <end position="393"/>
    </location>
</feature>
<dbReference type="CDD" id="cd16403">
    <property type="entry name" value="ParB_N_like_MT"/>
    <property type="match status" value="1"/>
</dbReference>
<dbReference type="InterPro" id="IPR002941">
    <property type="entry name" value="DNA_methylase_N4/N6"/>
</dbReference>
<dbReference type="PANTHER" id="PTHR13370">
    <property type="entry name" value="RNA METHYLASE-RELATED"/>
    <property type="match status" value="1"/>
</dbReference>
<keyword evidence="2" id="KW-0808">Transferase</keyword>
<dbReference type="SUPFAM" id="SSF53335">
    <property type="entry name" value="S-adenosyl-L-methionine-dependent methyltransferases"/>
    <property type="match status" value="1"/>
</dbReference>
<dbReference type="GO" id="GO:0032259">
    <property type="term" value="P:methylation"/>
    <property type="evidence" value="ECO:0007669"/>
    <property type="project" value="UniProtKB-KW"/>
</dbReference>
<dbReference type="PIRSF" id="PIRSF036758">
    <property type="entry name" value="Aden_M_ParB"/>
    <property type="match status" value="1"/>
</dbReference>
<gene>
    <name evidence="5" type="ORF">LCGC14_2775940</name>
</gene>
<evidence type="ECO:0000259" key="4">
    <source>
        <dbReference type="SMART" id="SM00470"/>
    </source>
</evidence>
<accession>A0A0F9B3H0</accession>
<evidence type="ECO:0000256" key="2">
    <source>
        <dbReference type="ARBA" id="ARBA00022679"/>
    </source>
</evidence>
<name>A0A0F9B3H0_9ZZZZ</name>
<comment type="caution">
    <text evidence="5">The sequence shown here is derived from an EMBL/GenBank/DDBJ whole genome shotgun (WGS) entry which is preliminary data.</text>
</comment>
<dbReference type="Pfam" id="PF01555">
    <property type="entry name" value="N6_N4_Mtase"/>
    <property type="match status" value="1"/>
</dbReference>
<feature type="region of interest" description="Disordered" evidence="3">
    <location>
        <begin position="373"/>
        <end position="393"/>
    </location>
</feature>
<protein>
    <recommendedName>
        <fullName evidence="4">ParB-like N-terminal domain-containing protein</fullName>
    </recommendedName>
</protein>
<dbReference type="EMBL" id="LAZR01051431">
    <property type="protein sequence ID" value="KKK85174.1"/>
    <property type="molecule type" value="Genomic_DNA"/>
</dbReference>
<dbReference type="SMART" id="SM00470">
    <property type="entry name" value="ParB"/>
    <property type="match status" value="1"/>
</dbReference>
<dbReference type="PRINTS" id="PR00508">
    <property type="entry name" value="S21N4MTFRASE"/>
</dbReference>
<dbReference type="PANTHER" id="PTHR13370:SF3">
    <property type="entry name" value="TRNA (GUANINE(10)-N2)-METHYLTRANSFERASE HOMOLOG"/>
    <property type="match status" value="1"/>
</dbReference>
<dbReference type="Pfam" id="PF02195">
    <property type="entry name" value="ParB_N"/>
    <property type="match status" value="1"/>
</dbReference>
<dbReference type="AlphaFoldDB" id="A0A0F9B3H0"/>
<evidence type="ECO:0000313" key="5">
    <source>
        <dbReference type="EMBL" id="KKK85174.1"/>
    </source>
</evidence>
<feature type="non-terminal residue" evidence="5">
    <location>
        <position position="1"/>
    </location>
</feature>
<dbReference type="SUPFAM" id="SSF110849">
    <property type="entry name" value="ParB/Sulfiredoxin"/>
    <property type="match status" value="1"/>
</dbReference>
<proteinExistence type="predicted"/>